<dbReference type="AlphaFoldDB" id="A0A5B7D136"/>
<feature type="compositionally biased region" description="Polar residues" evidence="1">
    <location>
        <begin position="68"/>
        <end position="77"/>
    </location>
</feature>
<sequence length="122" mass="12835">MAEAPTNIESSVGHLHLRHCHQPSVSSSEGSCNDGGGGGDQGHERALTPEPRRDDGKIGGSISSRSSAVGTYSSPEESSEALSTYSSHSNTIAIASARERILFSCLEQRGKSAMSIRIQHKA</sequence>
<gene>
    <name evidence="2" type="ORF">E2C01_008555</name>
</gene>
<evidence type="ECO:0000313" key="2">
    <source>
        <dbReference type="EMBL" id="MPC15752.1"/>
    </source>
</evidence>
<evidence type="ECO:0000256" key="1">
    <source>
        <dbReference type="SAM" id="MobiDB-lite"/>
    </source>
</evidence>
<feature type="compositionally biased region" description="Basic and acidic residues" evidence="1">
    <location>
        <begin position="41"/>
        <end position="57"/>
    </location>
</feature>
<name>A0A5B7D136_PORTR</name>
<protein>
    <submittedName>
        <fullName evidence="2">Uncharacterized protein</fullName>
    </submittedName>
</protein>
<proteinExistence type="predicted"/>
<keyword evidence="3" id="KW-1185">Reference proteome</keyword>
<accession>A0A5B7D136</accession>
<dbReference type="EMBL" id="VSRR010000452">
    <property type="protein sequence ID" value="MPC15752.1"/>
    <property type="molecule type" value="Genomic_DNA"/>
</dbReference>
<evidence type="ECO:0000313" key="3">
    <source>
        <dbReference type="Proteomes" id="UP000324222"/>
    </source>
</evidence>
<reference evidence="2 3" key="1">
    <citation type="submission" date="2019-05" db="EMBL/GenBank/DDBJ databases">
        <title>Another draft genome of Portunus trituberculatus and its Hox gene families provides insights of decapod evolution.</title>
        <authorList>
            <person name="Jeong J.-H."/>
            <person name="Song I."/>
            <person name="Kim S."/>
            <person name="Choi T."/>
            <person name="Kim D."/>
            <person name="Ryu S."/>
            <person name="Kim W."/>
        </authorList>
    </citation>
    <scope>NUCLEOTIDE SEQUENCE [LARGE SCALE GENOMIC DNA]</scope>
    <source>
        <tissue evidence="2">Muscle</tissue>
    </source>
</reference>
<comment type="caution">
    <text evidence="2">The sequence shown here is derived from an EMBL/GenBank/DDBJ whole genome shotgun (WGS) entry which is preliminary data.</text>
</comment>
<feature type="region of interest" description="Disordered" evidence="1">
    <location>
        <begin position="1"/>
        <end position="77"/>
    </location>
</feature>
<dbReference type="Proteomes" id="UP000324222">
    <property type="component" value="Unassembled WGS sequence"/>
</dbReference>
<organism evidence="2 3">
    <name type="scientific">Portunus trituberculatus</name>
    <name type="common">Swimming crab</name>
    <name type="synonym">Neptunus trituberculatus</name>
    <dbReference type="NCBI Taxonomy" id="210409"/>
    <lineage>
        <taxon>Eukaryota</taxon>
        <taxon>Metazoa</taxon>
        <taxon>Ecdysozoa</taxon>
        <taxon>Arthropoda</taxon>
        <taxon>Crustacea</taxon>
        <taxon>Multicrustacea</taxon>
        <taxon>Malacostraca</taxon>
        <taxon>Eumalacostraca</taxon>
        <taxon>Eucarida</taxon>
        <taxon>Decapoda</taxon>
        <taxon>Pleocyemata</taxon>
        <taxon>Brachyura</taxon>
        <taxon>Eubrachyura</taxon>
        <taxon>Portunoidea</taxon>
        <taxon>Portunidae</taxon>
        <taxon>Portuninae</taxon>
        <taxon>Portunus</taxon>
    </lineage>
</organism>